<reference evidence="5" key="1">
    <citation type="submission" date="2019-02" db="EMBL/GenBank/DDBJ databases">
        <authorList>
            <person name="Gruber-Vodicka R. H."/>
            <person name="Seah K. B. B."/>
        </authorList>
    </citation>
    <scope>NUCLEOTIDE SEQUENCE</scope>
    <source>
        <strain evidence="5">BECK_BZ197</strain>
    </source>
</reference>
<dbReference type="Gene3D" id="3.90.1580.10">
    <property type="entry name" value="paralog of FGE (formylglycine-generating enzyme)"/>
    <property type="match status" value="1"/>
</dbReference>
<accession>A0A450XKW9</accession>
<dbReference type="EMBL" id="CAADFO010000057">
    <property type="protein sequence ID" value="VFK29975.1"/>
    <property type="molecule type" value="Genomic_DNA"/>
</dbReference>
<dbReference type="Gene3D" id="3.30.950.30">
    <property type="entry name" value="Schlafen, AAA domain"/>
    <property type="match status" value="1"/>
</dbReference>
<dbReference type="InterPro" id="IPR005532">
    <property type="entry name" value="SUMF_dom"/>
</dbReference>
<keyword evidence="2" id="KW-0812">Transmembrane</keyword>
<keyword evidence="2" id="KW-1133">Transmembrane helix</keyword>
<evidence type="ECO:0000313" key="5">
    <source>
        <dbReference type="EMBL" id="VFK29975.1"/>
    </source>
</evidence>
<sequence length="705" mass="80493">MTPTSSLDHDDIIALLDQPESDTLEFKSAKGGLPQSLWETYSAMANTKGGTILLGVTDTGEVHGIRDVAQLEKDFWNTINNRTKVNANLLEGDDVVVTNHQDKAILAIHIPRAEHHQRPVFVGQNPLTGTYQRRFEGDYRCTEQEVRNMYADRTEPPADSRILPHFTLADLDLDSLHQYRNRFSSHKPNHAWLSEDDQTLLARLGGWRKGRANEGEGLTIAGLLMFGREDTLREGLHKYHVDYREKLSEDPDVRWTDRITPDGTWPGNLYQFYIRVIQRLSKDLSLPFELDDELFRKGETVVHEAIREALVNTLIHADYQTDGGIIVEKYPDRIELSNPGCLLVSREQLSQGGVSKCRNKTLQTMFMMIGAGEKAGSGIDKIHRGWASQNWKEPDFDENRELDRVKWTLPMVKGIQEESHATPPRKTASDKNDPTHFSEQDSSANDSTSLIAERWYKLEWSRKLLRYLSFAVLVLLIIIIVEIIMIPEQAEPEPIPNTYYIPPDRYRIPEYLSPYLVAEKLVAPVAIETGFHIQKSEVTVRDFRPFFDTLSRARQNALYGWDEWGKEGPVANIPWQLATDYAKWLSEETGFGWRLPDEKEWMAALIKLDVDPDKAILGYNTPTDNKGNKRPERIGESGSNHLFANLREWSQEPCPYSEGYLIHGKSYLSDPESKWDNNVFSCQSSPDHSLGFRLVSEAPKNGTMD</sequence>
<dbReference type="PANTHER" id="PTHR30595:SF6">
    <property type="entry name" value="SCHLAFEN ALBA-2 DOMAIN-CONTAINING PROTEIN"/>
    <property type="match status" value="1"/>
</dbReference>
<evidence type="ECO:0000259" key="3">
    <source>
        <dbReference type="Pfam" id="PF03781"/>
    </source>
</evidence>
<keyword evidence="2" id="KW-0472">Membrane</keyword>
<dbReference type="InterPro" id="IPR016187">
    <property type="entry name" value="CTDL_fold"/>
</dbReference>
<name>A0A450XKW9_9GAMM</name>
<proteinExistence type="predicted"/>
<evidence type="ECO:0000256" key="1">
    <source>
        <dbReference type="SAM" id="MobiDB-lite"/>
    </source>
</evidence>
<dbReference type="InterPro" id="IPR007421">
    <property type="entry name" value="Schlafen_AlbA_2_dom"/>
</dbReference>
<feature type="transmembrane region" description="Helical" evidence="2">
    <location>
        <begin position="464"/>
        <end position="486"/>
    </location>
</feature>
<evidence type="ECO:0000256" key="2">
    <source>
        <dbReference type="SAM" id="Phobius"/>
    </source>
</evidence>
<dbReference type="Pfam" id="PF04326">
    <property type="entry name" value="SLFN_AlbA_2"/>
    <property type="match status" value="1"/>
</dbReference>
<dbReference type="PANTHER" id="PTHR30595">
    <property type="entry name" value="GLPR-RELATED TRANSCRIPTIONAL REPRESSOR"/>
    <property type="match status" value="1"/>
</dbReference>
<dbReference type="InterPro" id="IPR038475">
    <property type="entry name" value="RecG_C_sf"/>
</dbReference>
<feature type="domain" description="Schlafen AlbA-2" evidence="4">
    <location>
        <begin position="20"/>
        <end position="120"/>
    </location>
</feature>
<dbReference type="Gene3D" id="3.30.565.60">
    <property type="match status" value="1"/>
</dbReference>
<dbReference type="InterPro" id="IPR042095">
    <property type="entry name" value="SUMF_sf"/>
</dbReference>
<gene>
    <name evidence="5" type="ORF">BECKMB1821G_GA0114241_10578</name>
</gene>
<feature type="domain" description="Sulfatase-modifying factor enzyme-like" evidence="3">
    <location>
        <begin position="521"/>
        <end position="604"/>
    </location>
</feature>
<dbReference type="InterPro" id="IPR038461">
    <property type="entry name" value="Schlafen_AlbA_2_dom_sf"/>
</dbReference>
<feature type="compositionally biased region" description="Basic and acidic residues" evidence="1">
    <location>
        <begin position="427"/>
        <end position="439"/>
    </location>
</feature>
<evidence type="ECO:0000259" key="4">
    <source>
        <dbReference type="Pfam" id="PF04326"/>
    </source>
</evidence>
<feature type="region of interest" description="Disordered" evidence="1">
    <location>
        <begin position="416"/>
        <end position="444"/>
    </location>
</feature>
<dbReference type="AlphaFoldDB" id="A0A450XKW9"/>
<dbReference type="Pfam" id="PF03781">
    <property type="entry name" value="FGE-sulfatase"/>
    <property type="match status" value="1"/>
</dbReference>
<protein>
    <submittedName>
        <fullName evidence="5">Predicted transcriptional regulator, contains HTH domain</fullName>
    </submittedName>
</protein>
<organism evidence="5">
    <name type="scientific">Candidatus Kentrum sp. MB</name>
    <dbReference type="NCBI Taxonomy" id="2138164"/>
    <lineage>
        <taxon>Bacteria</taxon>
        <taxon>Pseudomonadati</taxon>
        <taxon>Pseudomonadota</taxon>
        <taxon>Gammaproteobacteria</taxon>
        <taxon>Candidatus Kentrum</taxon>
    </lineage>
</organism>
<dbReference type="Pfam" id="PF13749">
    <property type="entry name" value="HATPase_c_4"/>
    <property type="match status" value="1"/>
</dbReference>
<dbReference type="SUPFAM" id="SSF56436">
    <property type="entry name" value="C-type lectin-like"/>
    <property type="match status" value="1"/>
</dbReference>